<sequence>MGGNPFGGNAAPTQSNPFANAAQPNHMASQFSNMSIAQAPPQQNPFGAPQQNMFNQQASTMNPFSQDQSRNQAQSFSLLD</sequence>
<protein>
    <submittedName>
        <fullName evidence="2">Uncharacterized protein</fullName>
    </submittedName>
</protein>
<keyword evidence="3" id="KW-1185">Reference proteome</keyword>
<accession>E4XF48</accession>
<dbReference type="Proteomes" id="UP000001307">
    <property type="component" value="Unassembled WGS sequence"/>
</dbReference>
<proteinExistence type="predicted"/>
<dbReference type="EMBL" id="FN653044">
    <property type="protein sequence ID" value="CBY24233.1"/>
    <property type="molecule type" value="Genomic_DNA"/>
</dbReference>
<reference evidence="2" key="1">
    <citation type="journal article" date="2010" name="Science">
        <title>Plasticity of animal genome architecture unmasked by rapid evolution of a pelagic tunicate.</title>
        <authorList>
            <person name="Denoeud F."/>
            <person name="Henriet S."/>
            <person name="Mungpakdee S."/>
            <person name="Aury J.M."/>
            <person name="Da Silva C."/>
            <person name="Brinkmann H."/>
            <person name="Mikhaleva J."/>
            <person name="Olsen L.C."/>
            <person name="Jubin C."/>
            <person name="Canestro C."/>
            <person name="Bouquet J.M."/>
            <person name="Danks G."/>
            <person name="Poulain J."/>
            <person name="Campsteijn C."/>
            <person name="Adamski M."/>
            <person name="Cross I."/>
            <person name="Yadetie F."/>
            <person name="Muffato M."/>
            <person name="Louis A."/>
            <person name="Butcher S."/>
            <person name="Tsagkogeorga G."/>
            <person name="Konrad A."/>
            <person name="Singh S."/>
            <person name="Jensen M.F."/>
            <person name="Cong E.H."/>
            <person name="Eikeseth-Otteraa H."/>
            <person name="Noel B."/>
            <person name="Anthouard V."/>
            <person name="Porcel B.M."/>
            <person name="Kachouri-Lafond R."/>
            <person name="Nishino A."/>
            <person name="Ugolini M."/>
            <person name="Chourrout P."/>
            <person name="Nishida H."/>
            <person name="Aasland R."/>
            <person name="Huzurbazar S."/>
            <person name="Westhof E."/>
            <person name="Delsuc F."/>
            <person name="Lehrach H."/>
            <person name="Reinhardt R."/>
            <person name="Weissenbach J."/>
            <person name="Roy S.W."/>
            <person name="Artiguenave F."/>
            <person name="Postlethwait J.H."/>
            <person name="Manak J.R."/>
            <person name="Thompson E.M."/>
            <person name="Jaillon O."/>
            <person name="Du Pasquier L."/>
            <person name="Boudinot P."/>
            <person name="Liberles D.A."/>
            <person name="Volff J.N."/>
            <person name="Philippe H."/>
            <person name="Lenhard B."/>
            <person name="Roest Crollius H."/>
            <person name="Wincker P."/>
            <person name="Chourrout D."/>
        </authorList>
    </citation>
    <scope>NUCLEOTIDE SEQUENCE [LARGE SCALE GENOMIC DNA]</scope>
</reference>
<gene>
    <name evidence="2" type="ORF">GSOID_T00009585001</name>
</gene>
<feature type="region of interest" description="Disordered" evidence="1">
    <location>
        <begin position="1"/>
        <end position="80"/>
    </location>
</feature>
<organism evidence="2">
    <name type="scientific">Oikopleura dioica</name>
    <name type="common">Tunicate</name>
    <dbReference type="NCBI Taxonomy" id="34765"/>
    <lineage>
        <taxon>Eukaryota</taxon>
        <taxon>Metazoa</taxon>
        <taxon>Chordata</taxon>
        <taxon>Tunicata</taxon>
        <taxon>Appendicularia</taxon>
        <taxon>Copelata</taxon>
        <taxon>Oikopleuridae</taxon>
        <taxon>Oikopleura</taxon>
    </lineage>
</organism>
<dbReference type="InParanoid" id="E4XF48"/>
<name>E4XF48_OIKDI</name>
<feature type="compositionally biased region" description="Polar residues" evidence="1">
    <location>
        <begin position="11"/>
        <end position="80"/>
    </location>
</feature>
<evidence type="ECO:0000313" key="3">
    <source>
        <dbReference type="Proteomes" id="UP000001307"/>
    </source>
</evidence>
<evidence type="ECO:0000313" key="2">
    <source>
        <dbReference type="EMBL" id="CBY24233.1"/>
    </source>
</evidence>
<evidence type="ECO:0000256" key="1">
    <source>
        <dbReference type="SAM" id="MobiDB-lite"/>
    </source>
</evidence>
<dbReference type="AlphaFoldDB" id="E4XF48"/>